<gene>
    <name evidence="6" type="ORF">BTN92_06650</name>
</gene>
<dbReference type="Pfam" id="PF14659">
    <property type="entry name" value="Phage_int_SAM_3"/>
    <property type="match status" value="1"/>
</dbReference>
<evidence type="ECO:0000259" key="5">
    <source>
        <dbReference type="PROSITE" id="PS51898"/>
    </source>
</evidence>
<dbReference type="Gene3D" id="1.10.150.130">
    <property type="match status" value="1"/>
</dbReference>
<dbReference type="OrthoDB" id="9803188at2"/>
<dbReference type="GO" id="GO:0015074">
    <property type="term" value="P:DNA integration"/>
    <property type="evidence" value="ECO:0007669"/>
    <property type="project" value="UniProtKB-KW"/>
</dbReference>
<dbReference type="PANTHER" id="PTHR30349">
    <property type="entry name" value="PHAGE INTEGRASE-RELATED"/>
    <property type="match status" value="1"/>
</dbReference>
<proteinExistence type="inferred from homology"/>
<dbReference type="InterPro" id="IPR050090">
    <property type="entry name" value="Tyrosine_recombinase_XerCD"/>
</dbReference>
<evidence type="ECO:0000256" key="3">
    <source>
        <dbReference type="ARBA" id="ARBA00023125"/>
    </source>
</evidence>
<evidence type="ECO:0000256" key="4">
    <source>
        <dbReference type="ARBA" id="ARBA00023172"/>
    </source>
</evidence>
<dbReference type="PROSITE" id="PS51898">
    <property type="entry name" value="TYR_RECOMBINASE"/>
    <property type="match status" value="1"/>
</dbReference>
<dbReference type="SUPFAM" id="SSF56349">
    <property type="entry name" value="DNA breaking-rejoining enzymes"/>
    <property type="match status" value="1"/>
</dbReference>
<dbReference type="PANTHER" id="PTHR30349:SF64">
    <property type="entry name" value="PROPHAGE INTEGRASE INTD-RELATED"/>
    <property type="match status" value="1"/>
</dbReference>
<sequence>MCLLFGKEDVLKASDFKQYLRSAYTTIDKKNYLRTFQVYYDPVKEKTRKKSVNWKAKGFKSERQALRYLYEAIEKEFQKYTVYSNGEYCETFGELVVLWLKAWEPTVRQTTADYQKQILQRYLMPFIDEQTLLKQITPLLIEELWADILLIRTKRGKDYLEQATLEKVRSLLKQILVYGYRHELIQFELKKIELKIPADRKRKSLQRRKKKFLEKQEIQLLLETINEKYEQNHEINKMNKLYLDVVEFLIRNGLRIGELGALTVDKVDFTNCKLRIDEGLVAAGRTVKEYVRNPPKTLSSVREVDLDRRSIAIIQNRILVNQTRQKEMKQRQKGEYKKTYYNKEGYSSIRTIYASKKFIESATIFQTQNGTPVVYHSLNEFLNSQGNTSIQAIMKTKDPSFQKHLSSHTFRYTHISLLAEAGMPIKAIMERVGHANMKTTLEIYNQVSATTKEKLIQEIDSWIF</sequence>
<accession>A0A1V2UJT6</accession>
<dbReference type="GO" id="GO:0003677">
    <property type="term" value="F:DNA binding"/>
    <property type="evidence" value="ECO:0007669"/>
    <property type="project" value="UniProtKB-KW"/>
</dbReference>
<evidence type="ECO:0000256" key="2">
    <source>
        <dbReference type="ARBA" id="ARBA00022908"/>
    </source>
</evidence>
<comment type="caution">
    <text evidence="6">The sequence shown here is derived from an EMBL/GenBank/DDBJ whole genome shotgun (WGS) entry which is preliminary data.</text>
</comment>
<comment type="similarity">
    <text evidence="1">Belongs to the 'phage' integrase family.</text>
</comment>
<dbReference type="Gene3D" id="1.10.443.10">
    <property type="entry name" value="Intergrase catalytic core"/>
    <property type="match status" value="1"/>
</dbReference>
<reference evidence="6 7" key="1">
    <citation type="submission" date="2016-12" db="EMBL/GenBank/DDBJ databases">
        <authorList>
            <person name="Song W.-J."/>
            <person name="Kurnit D.M."/>
        </authorList>
    </citation>
    <scope>NUCLEOTIDE SEQUENCE [LARGE SCALE GENOMIC DNA]</scope>
    <source>
        <strain evidence="6 7">CGB1038-1_S1</strain>
    </source>
</reference>
<organism evidence="6 7">
    <name type="scientific">Enterococcus mundtii</name>
    <dbReference type="NCBI Taxonomy" id="53346"/>
    <lineage>
        <taxon>Bacteria</taxon>
        <taxon>Bacillati</taxon>
        <taxon>Bacillota</taxon>
        <taxon>Bacilli</taxon>
        <taxon>Lactobacillales</taxon>
        <taxon>Enterococcaceae</taxon>
        <taxon>Enterococcus</taxon>
    </lineage>
</organism>
<keyword evidence="3" id="KW-0238">DNA-binding</keyword>
<keyword evidence="4" id="KW-0233">DNA recombination</keyword>
<dbReference type="Proteomes" id="UP000189299">
    <property type="component" value="Unassembled WGS sequence"/>
</dbReference>
<dbReference type="InterPro" id="IPR013762">
    <property type="entry name" value="Integrase-like_cat_sf"/>
</dbReference>
<dbReference type="EMBL" id="MSTR01000005">
    <property type="protein sequence ID" value="ONN43614.1"/>
    <property type="molecule type" value="Genomic_DNA"/>
</dbReference>
<dbReference type="GO" id="GO:0006310">
    <property type="term" value="P:DNA recombination"/>
    <property type="evidence" value="ECO:0007669"/>
    <property type="project" value="UniProtKB-KW"/>
</dbReference>
<dbReference type="InterPro" id="IPR010998">
    <property type="entry name" value="Integrase_recombinase_N"/>
</dbReference>
<name>A0A1V2UJT6_ENTMU</name>
<dbReference type="InterPro" id="IPR011010">
    <property type="entry name" value="DNA_brk_join_enz"/>
</dbReference>
<dbReference type="InterPro" id="IPR002104">
    <property type="entry name" value="Integrase_catalytic"/>
</dbReference>
<feature type="domain" description="Tyr recombinase" evidence="5">
    <location>
        <begin position="208"/>
        <end position="460"/>
    </location>
</feature>
<evidence type="ECO:0000313" key="6">
    <source>
        <dbReference type="EMBL" id="ONN43614.1"/>
    </source>
</evidence>
<dbReference type="CDD" id="cd01189">
    <property type="entry name" value="INT_ICEBs1_C_like"/>
    <property type="match status" value="1"/>
</dbReference>
<protein>
    <submittedName>
        <fullName evidence="6">Site-specific integrase</fullName>
    </submittedName>
</protein>
<evidence type="ECO:0000256" key="1">
    <source>
        <dbReference type="ARBA" id="ARBA00008857"/>
    </source>
</evidence>
<evidence type="ECO:0000313" key="7">
    <source>
        <dbReference type="Proteomes" id="UP000189299"/>
    </source>
</evidence>
<dbReference type="AlphaFoldDB" id="A0A1V2UJT6"/>
<keyword evidence="2" id="KW-0229">DNA integration</keyword>
<dbReference type="Pfam" id="PF00589">
    <property type="entry name" value="Phage_integrase"/>
    <property type="match status" value="1"/>
</dbReference>
<dbReference type="InterPro" id="IPR004107">
    <property type="entry name" value="Integrase_SAM-like_N"/>
</dbReference>